<gene>
    <name evidence="2" type="ORF">GGD71_003752</name>
</gene>
<dbReference type="EMBL" id="JACIFZ010000004">
    <property type="protein sequence ID" value="MBB4222970.1"/>
    <property type="molecule type" value="Genomic_DNA"/>
</dbReference>
<protein>
    <recommendedName>
        <fullName evidence="1">DUF6484 domain-containing protein</fullName>
    </recommendedName>
</protein>
<dbReference type="RefSeq" id="WP_184639910.1">
    <property type="nucleotide sequence ID" value="NZ_JACIFZ010000004.1"/>
</dbReference>
<sequence>MSGRDLIEAQLAADTGIQPWHAVVTGELAALADDGGTPLVVFEGQPGTAALRARSVVDLHGAHIGRGVVLMFERADPSRPIVMGVLCGGPKGWPEALVAAPAQVEVDADGERLLVSARSQMVLRCGKASITLTRAGKVLIQGSYVSSRSAGVNRVKGGSVQLN</sequence>
<accession>A0A840FU83</accession>
<reference evidence="2 3" key="1">
    <citation type="submission" date="2020-08" db="EMBL/GenBank/DDBJ databases">
        <title>Genomic Encyclopedia of Type Strains, Phase IV (KMG-V): Genome sequencing to study the core and pangenomes of soil and plant-associated prokaryotes.</title>
        <authorList>
            <person name="Whitman W."/>
        </authorList>
    </citation>
    <scope>NUCLEOTIDE SEQUENCE [LARGE SCALE GENOMIC DNA]</scope>
    <source>
        <strain evidence="2 3">34/80</strain>
    </source>
</reference>
<name>A0A840FU83_9BURK</name>
<dbReference type="Proteomes" id="UP000524450">
    <property type="component" value="Unassembled WGS sequence"/>
</dbReference>
<evidence type="ECO:0000259" key="1">
    <source>
        <dbReference type="Pfam" id="PF20093"/>
    </source>
</evidence>
<dbReference type="AlphaFoldDB" id="A0A840FU83"/>
<organism evidence="2 3">
    <name type="scientific">Variovorax guangxiensis</name>
    <dbReference type="NCBI Taxonomy" id="1775474"/>
    <lineage>
        <taxon>Bacteria</taxon>
        <taxon>Pseudomonadati</taxon>
        <taxon>Pseudomonadota</taxon>
        <taxon>Betaproteobacteria</taxon>
        <taxon>Burkholderiales</taxon>
        <taxon>Comamonadaceae</taxon>
        <taxon>Variovorax</taxon>
    </lineage>
</organism>
<comment type="caution">
    <text evidence="2">The sequence shown here is derived from an EMBL/GenBank/DDBJ whole genome shotgun (WGS) entry which is preliminary data.</text>
</comment>
<dbReference type="InterPro" id="IPR045506">
    <property type="entry name" value="DUF6484"/>
</dbReference>
<feature type="domain" description="DUF6484" evidence="1">
    <location>
        <begin position="25"/>
        <end position="86"/>
    </location>
</feature>
<evidence type="ECO:0000313" key="3">
    <source>
        <dbReference type="Proteomes" id="UP000524450"/>
    </source>
</evidence>
<proteinExistence type="predicted"/>
<evidence type="ECO:0000313" key="2">
    <source>
        <dbReference type="EMBL" id="MBB4222970.1"/>
    </source>
</evidence>
<dbReference type="Pfam" id="PF20093">
    <property type="entry name" value="DUF6484"/>
    <property type="match status" value="1"/>
</dbReference>